<evidence type="ECO:0000259" key="4">
    <source>
        <dbReference type="Pfam" id="PF01420"/>
    </source>
</evidence>
<reference evidence="5 6" key="2">
    <citation type="journal article" date="2009" name="Proc. Natl. Acad. Sci. U.S.A.">
        <title>On the chimeric nature, thermophilic origin, and phylogenetic placement of the Thermotogales.</title>
        <authorList>
            <person name="Zhaxybayeva O."/>
            <person name="Swithers K.S."/>
            <person name="Lapierre P."/>
            <person name="Fournier G.P."/>
            <person name="Bickhart D.M."/>
            <person name="DeBoy R.T."/>
            <person name="Nelson K.E."/>
            <person name="Nesbo C.L."/>
            <person name="Doolittle W.F."/>
            <person name="Gogarten J.P."/>
            <person name="Noll K.M."/>
        </authorList>
    </citation>
    <scope>NUCLEOTIDE SEQUENCE [LARGE SCALE GENOMIC DNA]</scope>
    <source>
        <strain evidence="6">ATCC 35602 / DSM 5306 / Rt17-B1</strain>
    </source>
</reference>
<dbReference type="HOGENOM" id="CLU_021095_10_0_0"/>
<keyword evidence="6" id="KW-1185">Reference proteome</keyword>
<accession>A7HKD8</accession>
<evidence type="ECO:0000256" key="2">
    <source>
        <dbReference type="ARBA" id="ARBA00022747"/>
    </source>
</evidence>
<dbReference type="GO" id="GO:0009307">
    <property type="term" value="P:DNA restriction-modification system"/>
    <property type="evidence" value="ECO:0007669"/>
    <property type="project" value="UniProtKB-KW"/>
</dbReference>
<sequence length="429" mass="49470">MSENVKVLEGWKRVKLGEVLSISRIPDNEKDPNKRITVRLWNKGVFAREVREVELNREKESTIYYKRKAGQFIYGKQNLVRGAFGVIPPELDGYCSTSDVPSFDVSKNLDVYYLDYTLRTLYKAFSLYEKGTGSKRVHEKDFLSFEIFLPPIFEQQKIAEILKTVDRAIEKTGKIIEKYKRIKQGLMQDLLTKGVVSEGEGESEKWRLRNEKIDKFKDSPLGRIPEEWEVVRLGETGRIVSGATPDTSKPQFWNGDIVWVTPDDLSKQKKYIYTSQRKISKDGLNSCAAKIIPRDSIVLSSRAPIGYLSIVKTNYATNQGCKSIILNKNYYDEDFFYYCLHRYINKMISLGSGTTFNEISKSQLAKLEVKVPCLLSEQHRIASILSQIDEVIEKEQAYKEKLERVKKGLMEDLLTGKVRVNHLIEEEEK</sequence>
<evidence type="ECO:0000256" key="3">
    <source>
        <dbReference type="ARBA" id="ARBA00023125"/>
    </source>
</evidence>
<reference evidence="5 6" key="1">
    <citation type="submission" date="2007-07" db="EMBL/GenBank/DDBJ databases">
        <title>Complete sequence of Fervidobacterium nodosum Rt17-B1.</title>
        <authorList>
            <consortium name="US DOE Joint Genome Institute"/>
            <person name="Copeland A."/>
            <person name="Lucas S."/>
            <person name="Lapidus A."/>
            <person name="Barry K."/>
            <person name="Glavina del Rio T."/>
            <person name="Dalin E."/>
            <person name="Tice H."/>
            <person name="Pitluck S."/>
            <person name="Saunders E."/>
            <person name="Brettin T."/>
            <person name="Bruce D."/>
            <person name="Detter J.C."/>
            <person name="Han C."/>
            <person name="Schmutz J."/>
            <person name="Larimer F."/>
            <person name="Land M."/>
            <person name="Hauser L."/>
            <person name="Kyrpides N."/>
            <person name="Mikhailova N."/>
            <person name="Nelson K."/>
            <person name="Gogarten J.P."/>
            <person name="Noll K."/>
            <person name="Richardson P."/>
        </authorList>
    </citation>
    <scope>NUCLEOTIDE SEQUENCE [LARGE SCALE GENOMIC DNA]</scope>
    <source>
        <strain evidence="6">ATCC 35602 / DSM 5306 / Rt17-B1</strain>
    </source>
</reference>
<evidence type="ECO:0000313" key="5">
    <source>
        <dbReference type="EMBL" id="ABS60371.1"/>
    </source>
</evidence>
<evidence type="ECO:0000313" key="6">
    <source>
        <dbReference type="Proteomes" id="UP000002415"/>
    </source>
</evidence>
<dbReference type="CDD" id="cd17273">
    <property type="entry name" value="RMtype1_S_EcoJA69PI-TRD1-CR1_like"/>
    <property type="match status" value="1"/>
</dbReference>
<dbReference type="Pfam" id="PF01420">
    <property type="entry name" value="Methylase_S"/>
    <property type="match status" value="2"/>
</dbReference>
<protein>
    <submittedName>
        <fullName evidence="5">Restriction modification system DNA specificity domain</fullName>
    </submittedName>
</protein>
<dbReference type="PANTHER" id="PTHR30408">
    <property type="entry name" value="TYPE-1 RESTRICTION ENZYME ECOKI SPECIFICITY PROTEIN"/>
    <property type="match status" value="1"/>
</dbReference>
<dbReference type="STRING" id="381764.Fnod_0507"/>
<proteinExistence type="inferred from homology"/>
<evidence type="ECO:0000256" key="1">
    <source>
        <dbReference type="ARBA" id="ARBA00010923"/>
    </source>
</evidence>
<dbReference type="AlphaFoldDB" id="A7HKD8"/>
<organism evidence="5 6">
    <name type="scientific">Fervidobacterium nodosum (strain ATCC 35602 / DSM 5306 / Rt17-B1)</name>
    <dbReference type="NCBI Taxonomy" id="381764"/>
    <lineage>
        <taxon>Bacteria</taxon>
        <taxon>Thermotogati</taxon>
        <taxon>Thermotogota</taxon>
        <taxon>Thermotogae</taxon>
        <taxon>Thermotogales</taxon>
        <taxon>Fervidobacteriaceae</taxon>
        <taxon>Fervidobacterium</taxon>
    </lineage>
</organism>
<feature type="domain" description="Type I restriction modification DNA specificity" evidence="4">
    <location>
        <begin position="9"/>
        <end position="175"/>
    </location>
</feature>
<dbReference type="EMBL" id="CP000771">
    <property type="protein sequence ID" value="ABS60371.1"/>
    <property type="molecule type" value="Genomic_DNA"/>
</dbReference>
<dbReference type="SUPFAM" id="SSF116734">
    <property type="entry name" value="DNA methylase specificity domain"/>
    <property type="match status" value="2"/>
</dbReference>
<dbReference type="Gene3D" id="1.10.287.1120">
    <property type="entry name" value="Bipartite methylase S protein"/>
    <property type="match status" value="1"/>
</dbReference>
<feature type="domain" description="Type I restriction modification DNA specificity" evidence="4">
    <location>
        <begin position="225"/>
        <end position="404"/>
    </location>
</feature>
<comment type="similarity">
    <text evidence="1">Belongs to the type-I restriction system S methylase family.</text>
</comment>
<dbReference type="GO" id="GO:0003677">
    <property type="term" value="F:DNA binding"/>
    <property type="evidence" value="ECO:0007669"/>
    <property type="project" value="UniProtKB-KW"/>
</dbReference>
<dbReference type="PANTHER" id="PTHR30408:SF12">
    <property type="entry name" value="TYPE I RESTRICTION ENZYME MJAVIII SPECIFICITY SUBUNIT"/>
    <property type="match status" value="1"/>
</dbReference>
<dbReference type="Gene3D" id="3.90.220.20">
    <property type="entry name" value="DNA methylase specificity domains"/>
    <property type="match status" value="2"/>
</dbReference>
<dbReference type="REBASE" id="15904">
    <property type="entry name" value="S.FnoB1I"/>
</dbReference>
<dbReference type="KEGG" id="fno:Fnod_0507"/>
<dbReference type="InterPro" id="IPR052021">
    <property type="entry name" value="Type-I_RS_S_subunit"/>
</dbReference>
<gene>
    <name evidence="5" type="ordered locus">Fnod_0507</name>
</gene>
<dbReference type="Proteomes" id="UP000002415">
    <property type="component" value="Chromosome"/>
</dbReference>
<dbReference type="InterPro" id="IPR044946">
    <property type="entry name" value="Restrct_endonuc_typeI_TRD_sf"/>
</dbReference>
<keyword evidence="2" id="KW-0680">Restriction system</keyword>
<dbReference type="InterPro" id="IPR000055">
    <property type="entry name" value="Restrct_endonuc_typeI_TRD"/>
</dbReference>
<dbReference type="eggNOG" id="COG0732">
    <property type="taxonomic scope" value="Bacteria"/>
</dbReference>
<name>A7HKD8_FERNB</name>
<keyword evidence="3" id="KW-0238">DNA-binding</keyword>